<name>A0A2M8PCK2_9CHLR</name>
<dbReference type="SUPFAM" id="SSF54211">
    <property type="entry name" value="Ribosomal protein S5 domain 2-like"/>
    <property type="match status" value="1"/>
</dbReference>
<keyword evidence="4 6" id="KW-0378">Hydrolase</keyword>
<dbReference type="GO" id="GO:0030677">
    <property type="term" value="C:ribonuclease P complex"/>
    <property type="evidence" value="ECO:0007669"/>
    <property type="project" value="TreeGrafter"/>
</dbReference>
<dbReference type="Pfam" id="PF00825">
    <property type="entry name" value="Ribonuclease_P"/>
    <property type="match status" value="1"/>
</dbReference>
<comment type="subunit">
    <text evidence="6">Consists of a catalytic RNA component (M1 or rnpB) and a protein subunit.</text>
</comment>
<keyword evidence="3 6" id="KW-0255">Endonuclease</keyword>
<dbReference type="GO" id="GO:0042781">
    <property type="term" value="F:3'-tRNA processing endoribonuclease activity"/>
    <property type="evidence" value="ECO:0007669"/>
    <property type="project" value="TreeGrafter"/>
</dbReference>
<comment type="catalytic activity">
    <reaction evidence="6">
        <text>Endonucleolytic cleavage of RNA, removing 5'-extranucleotides from tRNA precursor.</text>
        <dbReference type="EC" id="3.1.26.5"/>
    </reaction>
</comment>
<sequence length="116" mass="13784">MRRAWRLRRQSDFERLKAHGKRWRHELIMLSALPNGLPYNRYAFIANKRLGNAVARNRTRRRLREAMRRFALKQGHDIALIARANLAQQPYNMIVQALEELLRRAELHSEQSEGDP</sequence>
<evidence type="ECO:0000256" key="1">
    <source>
        <dbReference type="ARBA" id="ARBA00022694"/>
    </source>
</evidence>
<gene>
    <name evidence="6 8" type="primary">rnpA</name>
    <name evidence="8" type="ORF">CUN49_11405</name>
    <name evidence="9" type="ORF">CUN50_05800</name>
</gene>
<evidence type="ECO:0000313" key="8">
    <source>
        <dbReference type="EMBL" id="PJF35276.1"/>
    </source>
</evidence>
<evidence type="ECO:0000256" key="5">
    <source>
        <dbReference type="ARBA" id="ARBA00022884"/>
    </source>
</evidence>
<keyword evidence="5 6" id="KW-0694">RNA-binding</keyword>
<dbReference type="HAMAP" id="MF_00227">
    <property type="entry name" value="RNase_P"/>
    <property type="match status" value="1"/>
</dbReference>
<keyword evidence="1 6" id="KW-0819">tRNA processing</keyword>
<evidence type="ECO:0000256" key="3">
    <source>
        <dbReference type="ARBA" id="ARBA00022759"/>
    </source>
</evidence>
<evidence type="ECO:0000256" key="6">
    <source>
        <dbReference type="HAMAP-Rule" id="MF_00227"/>
    </source>
</evidence>
<dbReference type="EC" id="3.1.26.5" evidence="6 7"/>
<evidence type="ECO:0000256" key="7">
    <source>
        <dbReference type="NCBIfam" id="TIGR00188"/>
    </source>
</evidence>
<dbReference type="InterPro" id="IPR014721">
    <property type="entry name" value="Ribsml_uS5_D2-typ_fold_subgr"/>
</dbReference>
<dbReference type="NCBIfam" id="TIGR00188">
    <property type="entry name" value="rnpA"/>
    <property type="match status" value="1"/>
</dbReference>
<evidence type="ECO:0000313" key="9">
    <source>
        <dbReference type="EMBL" id="PJF41969.1"/>
    </source>
</evidence>
<dbReference type="AlphaFoldDB" id="A0A2M8PCK2"/>
<dbReference type="GO" id="GO:0000049">
    <property type="term" value="F:tRNA binding"/>
    <property type="evidence" value="ECO:0007669"/>
    <property type="project" value="UniProtKB-UniRule"/>
</dbReference>
<dbReference type="EMBL" id="PGTL01000045">
    <property type="protein sequence ID" value="PJF41969.1"/>
    <property type="molecule type" value="Genomic_DNA"/>
</dbReference>
<dbReference type="Proteomes" id="UP000228947">
    <property type="component" value="Unassembled WGS sequence"/>
</dbReference>
<dbReference type="Proteomes" id="UP000229681">
    <property type="component" value="Unassembled WGS sequence"/>
</dbReference>
<evidence type="ECO:0000256" key="2">
    <source>
        <dbReference type="ARBA" id="ARBA00022722"/>
    </source>
</evidence>
<dbReference type="GO" id="GO:0004526">
    <property type="term" value="F:ribonuclease P activity"/>
    <property type="evidence" value="ECO:0007669"/>
    <property type="project" value="UniProtKB-UniRule"/>
</dbReference>
<comment type="function">
    <text evidence="6">RNaseP catalyzes the removal of the 5'-leader sequence from pre-tRNA to produce the mature 5'-terminus. It can also cleave other RNA substrates such as 4.5S RNA. The protein component plays an auxiliary but essential role in vivo by binding to the 5'-leader sequence and broadening the substrate specificity of the ribozyme.</text>
</comment>
<dbReference type="PANTHER" id="PTHR33992:SF1">
    <property type="entry name" value="RIBONUCLEASE P PROTEIN COMPONENT"/>
    <property type="match status" value="1"/>
</dbReference>
<reference evidence="10 11" key="1">
    <citation type="submission" date="2017-11" db="EMBL/GenBank/DDBJ databases">
        <title>Evolution of Phototrophy in the Chloroflexi Phylum Driven by Horizontal Gene Transfer.</title>
        <authorList>
            <person name="Ward L.M."/>
            <person name="Hemp J."/>
            <person name="Shih P.M."/>
            <person name="Mcglynn S.E."/>
            <person name="Fischer W."/>
        </authorList>
    </citation>
    <scope>NUCLEOTIDE SEQUENCE [LARGE SCALE GENOMIC DNA]</scope>
    <source>
        <strain evidence="9">CP1_1M</strain>
        <strain evidence="8">JP3_13</strain>
    </source>
</reference>
<comment type="caution">
    <text evidence="8">The sequence shown here is derived from an EMBL/GenBank/DDBJ whole genome shotgun (WGS) entry which is preliminary data.</text>
</comment>
<dbReference type="EMBL" id="PGTM01000180">
    <property type="protein sequence ID" value="PJF35276.1"/>
    <property type="molecule type" value="Genomic_DNA"/>
</dbReference>
<organism evidence="8 11">
    <name type="scientific">Candidatus Thermofonsia Clade 1 bacterium</name>
    <dbReference type="NCBI Taxonomy" id="2364210"/>
    <lineage>
        <taxon>Bacteria</taxon>
        <taxon>Bacillati</taxon>
        <taxon>Chloroflexota</taxon>
        <taxon>Candidatus Thermofontia</taxon>
        <taxon>Candidatus Thermofonsia Clade 1</taxon>
    </lineage>
</organism>
<evidence type="ECO:0000313" key="10">
    <source>
        <dbReference type="Proteomes" id="UP000228947"/>
    </source>
</evidence>
<proteinExistence type="inferred from homology"/>
<dbReference type="InterPro" id="IPR020568">
    <property type="entry name" value="Ribosomal_Su5_D2-typ_SF"/>
</dbReference>
<dbReference type="GO" id="GO:0001682">
    <property type="term" value="P:tRNA 5'-leader removal"/>
    <property type="evidence" value="ECO:0007669"/>
    <property type="project" value="UniProtKB-UniRule"/>
</dbReference>
<dbReference type="Gene3D" id="3.30.230.10">
    <property type="match status" value="1"/>
</dbReference>
<evidence type="ECO:0000256" key="4">
    <source>
        <dbReference type="ARBA" id="ARBA00022801"/>
    </source>
</evidence>
<protein>
    <recommendedName>
        <fullName evidence="6 7">Ribonuclease P protein component</fullName>
        <shortName evidence="6">RNase P protein</shortName>
        <shortName evidence="6">RNaseP protein</shortName>
        <ecNumber evidence="6 7">3.1.26.5</ecNumber>
    </recommendedName>
    <alternativeName>
        <fullName evidence="6">Protein C5</fullName>
    </alternativeName>
</protein>
<evidence type="ECO:0000313" key="11">
    <source>
        <dbReference type="Proteomes" id="UP000229681"/>
    </source>
</evidence>
<keyword evidence="2 6" id="KW-0540">Nuclease</keyword>
<dbReference type="PANTHER" id="PTHR33992">
    <property type="entry name" value="RIBONUCLEASE P PROTEIN COMPONENT"/>
    <property type="match status" value="1"/>
</dbReference>
<dbReference type="InterPro" id="IPR000100">
    <property type="entry name" value="RNase_P"/>
</dbReference>
<comment type="similarity">
    <text evidence="6">Belongs to the RnpA family.</text>
</comment>
<accession>A0A2M8PCK2</accession>